<dbReference type="InterPro" id="IPR001387">
    <property type="entry name" value="Cro/C1-type_HTH"/>
</dbReference>
<dbReference type="PROSITE" id="PS50943">
    <property type="entry name" value="HTH_CROC1"/>
    <property type="match status" value="1"/>
</dbReference>
<keyword evidence="3" id="KW-1185">Reference proteome</keyword>
<dbReference type="KEGG" id="vg:77928568"/>
<feature type="domain" description="HTH cro/C1-type" evidence="1">
    <location>
        <begin position="9"/>
        <end position="64"/>
    </location>
</feature>
<evidence type="ECO:0000313" key="3">
    <source>
        <dbReference type="Proteomes" id="UP000317451"/>
    </source>
</evidence>
<name>A0A4Y6EII4_9CAUD</name>
<protein>
    <submittedName>
        <fullName evidence="2">Helix-turn-helix DNA binding domain protein</fullName>
    </submittedName>
</protein>
<dbReference type="SMART" id="SM00530">
    <property type="entry name" value="HTH_XRE"/>
    <property type="match status" value="1"/>
</dbReference>
<dbReference type="GO" id="GO:0003677">
    <property type="term" value="F:DNA binding"/>
    <property type="evidence" value="ECO:0007669"/>
    <property type="project" value="InterPro"/>
</dbReference>
<reference evidence="2 3" key="1">
    <citation type="submission" date="2019-04" db="EMBL/GenBank/DDBJ databases">
        <authorList>
            <person name="Akwuole F.N."/>
            <person name="Carreras A.M."/>
            <person name="Grubb S.R."/>
            <person name="Yaffe J.A."/>
            <person name="Butela K.A."/>
            <person name="Garlena R.A."/>
            <person name="Russell D.A."/>
            <person name="Pope W.H."/>
            <person name="Jacobs-Sera D."/>
            <person name="Hatfull G.F."/>
        </authorList>
    </citation>
    <scope>NUCLEOTIDE SEQUENCE [LARGE SCALE GENOMIC DNA]</scope>
</reference>
<accession>A0A4Y6EII4</accession>
<sequence>MRLTSAETLRALMRQKGMSMARLARYSGCSKSFIGHLCSERKRTCTPQLASRIAEALSVPTEILFELKASADGGCSTHRSKVPA</sequence>
<gene>
    <name evidence="2" type="primary">44</name>
    <name evidence="2" type="ORF">SEA_THANKYOUJORDI_44</name>
</gene>
<dbReference type="Pfam" id="PF01381">
    <property type="entry name" value="HTH_3"/>
    <property type="match status" value="1"/>
</dbReference>
<dbReference type="CDD" id="cd00093">
    <property type="entry name" value="HTH_XRE"/>
    <property type="match status" value="1"/>
</dbReference>
<dbReference type="SUPFAM" id="SSF47413">
    <property type="entry name" value="lambda repressor-like DNA-binding domains"/>
    <property type="match status" value="1"/>
</dbReference>
<proteinExistence type="predicted"/>
<dbReference type="GeneID" id="77928568"/>
<organism evidence="2 3">
    <name type="scientific">Gordonia phage ThankyouJordi</name>
    <dbReference type="NCBI Taxonomy" id="2571252"/>
    <lineage>
        <taxon>Viruses</taxon>
        <taxon>Duplodnaviria</taxon>
        <taxon>Heunggongvirae</taxon>
        <taxon>Uroviricota</taxon>
        <taxon>Caudoviricetes</taxon>
        <taxon>Nymbaxtervirinae</taxon>
        <taxon>Nymphadoravirus</taxon>
        <taxon>Nymphadoravirus thankyoujordi</taxon>
    </lineage>
</organism>
<dbReference type="RefSeq" id="YP_010652744.1">
    <property type="nucleotide sequence ID" value="NC_070789.1"/>
</dbReference>
<dbReference type="Gene3D" id="1.10.260.40">
    <property type="entry name" value="lambda repressor-like DNA-binding domains"/>
    <property type="match status" value="1"/>
</dbReference>
<evidence type="ECO:0000313" key="2">
    <source>
        <dbReference type="EMBL" id="QDF17805.1"/>
    </source>
</evidence>
<dbReference type="InterPro" id="IPR010982">
    <property type="entry name" value="Lambda_DNA-bd_dom_sf"/>
</dbReference>
<dbReference type="EMBL" id="MK801727">
    <property type="protein sequence ID" value="QDF17805.1"/>
    <property type="molecule type" value="Genomic_DNA"/>
</dbReference>
<evidence type="ECO:0000259" key="1">
    <source>
        <dbReference type="PROSITE" id="PS50943"/>
    </source>
</evidence>
<dbReference type="Proteomes" id="UP000317451">
    <property type="component" value="Segment"/>
</dbReference>